<dbReference type="GO" id="GO:0046872">
    <property type="term" value="F:metal ion binding"/>
    <property type="evidence" value="ECO:0007669"/>
    <property type="project" value="UniProtKB-KW"/>
</dbReference>
<evidence type="ECO:0000256" key="10">
    <source>
        <dbReference type="ARBA" id="ARBA00023242"/>
    </source>
</evidence>
<evidence type="ECO:0000256" key="2">
    <source>
        <dbReference type="ARBA" id="ARBA00006460"/>
    </source>
</evidence>
<evidence type="ECO:0000256" key="4">
    <source>
        <dbReference type="ARBA" id="ARBA00022679"/>
    </source>
</evidence>
<keyword evidence="3 12" id="KW-0240">DNA-directed RNA polymerase</keyword>
<feature type="compositionally biased region" description="Acidic residues" evidence="13">
    <location>
        <begin position="288"/>
        <end position="297"/>
    </location>
</feature>
<dbReference type="InterPro" id="IPR007083">
    <property type="entry name" value="RNA_pol_Rpb1_4"/>
</dbReference>
<dbReference type="GO" id="GO:0003899">
    <property type="term" value="F:DNA-directed RNA polymerase activity"/>
    <property type="evidence" value="ECO:0007669"/>
    <property type="project" value="UniProtKB-EC"/>
</dbReference>
<evidence type="ECO:0000256" key="9">
    <source>
        <dbReference type="ARBA" id="ARBA00023163"/>
    </source>
</evidence>
<dbReference type="Gene3D" id="2.40.40.20">
    <property type="match status" value="1"/>
</dbReference>
<dbReference type="Gene3D" id="3.30.1490.180">
    <property type="entry name" value="RNA polymerase ii"/>
    <property type="match status" value="1"/>
</dbReference>
<dbReference type="SUPFAM" id="SSF64484">
    <property type="entry name" value="beta and beta-prime subunits of DNA dependent RNA-polymerase"/>
    <property type="match status" value="1"/>
</dbReference>
<dbReference type="Pfam" id="PF00623">
    <property type="entry name" value="RNA_pol_Rpb1_2"/>
    <property type="match status" value="1"/>
</dbReference>
<dbReference type="Pfam" id="PF04983">
    <property type="entry name" value="RNA_pol_Rpb1_3"/>
    <property type="match status" value="1"/>
</dbReference>
<dbReference type="GO" id="GO:0006351">
    <property type="term" value="P:DNA-templated transcription"/>
    <property type="evidence" value="ECO:0007669"/>
    <property type="project" value="InterPro"/>
</dbReference>
<evidence type="ECO:0000256" key="8">
    <source>
        <dbReference type="ARBA" id="ARBA00022842"/>
    </source>
</evidence>
<dbReference type="InterPro" id="IPR044893">
    <property type="entry name" value="RNA_pol_Rpb1_clamp_domain"/>
</dbReference>
<dbReference type="Gene3D" id="6.20.50.80">
    <property type="match status" value="1"/>
</dbReference>
<sequence>MSGTPSVTDVSFRLYTDEELIDICAVEIRDPLTFNDMNLPNRFGLYDPAMGPLDRFTPCKTCKQNEDRCPGHMGYISLPQPVIHPLLRQDLIKLLQITCVYCCRFRLSDSRFRLLDAGLVTQAIDLLSNVEKFVILSDDRLKSVIFNNSSKADVDYSANIVLDEEQKRVITKKVDELIKNNAPSEDVQSNATVFSERQKTIRDFFKERKAYCEHCGAKEHSFSNPVTEKTFVKYLPARELRDFVRSNPDKAIHSHFECLNAAITNMKNVMNNKPNHANDKDDAPNDKEGDDSSEQDEGQEKKKNKKKTKLTVREKNVKELEEIQLALGDQDNTAAARVSPLEMTNLVKDLWKNEPTIISHIYSKTLKGEQSSPGMFFLTCLPVMPSKFRPPAIRDRQMFENAQNGVLSKILTLCIYLRRTLDDQTLEKNKKQEDVDQSIDNLQAYVNELIDSSLVTKASRGLSKSIDLTNPGIRQTLEKKEGLFRKHIMGKRVNFAARSVILPDPSIATNEVSVPLVFAKVLSFPEPVQQHNLKKMRQLVVNGSDHYPGANYIEHFDGRITDLSHLSAAAREAASKRLRLDKPTKVYRHCVDGDMVLMNRQPTLHRPSIMAHRARIITNQRTIRIHYANCKSYNADFDGDEMNMHLPQNYIAQSEARELMQTSKQYSVPTSGEPIRGLIQDHIVSGVLLTCKDTFLDKQDYQHLVFVAIAHLSTTRKIELQPPAIMKPKPLWTGKQVISTIMKNIITHYHHVEFSTDDECLGFNLDCKTKIKANMWGSHHEEGVVVIRDSELLTGVLDKNQIGASKFGLVHMCDEIYGSQVSNELLTSLTRLFSVHLQLHGFTCGLDDCLMNARADSNRDEMLKQGDLDCTSSTITFATENNDTLQKLLKVDLNIRKLDAQVKSTLNKTTSSIIKDGIPNGQVKQFPKNFLTLMTESGAKGSLVNASQISCLLGQQEFEGRRVKHMISGKTLPCFLPYETNAQAGGYVASRFLTGIKPAEYFFHCMAGRDGLIDTAVKTARSGYLQRCLVKHLEPLTVAYDGSVRLNGSNVVQFKYGGDCIDPIKSGFLREFKFMVMNSKVLLRRYHDSQIPPSPALPTCDLEVSDPWNHPGQTSTIYHQLVDQYRRSNPDGLLHKRNEKSFARVAHLKYMQSMCEPGDPVGVLAAQGIGEPSTQMTLNTFHFAGLDVAHVTVGIPRLVELLHGGNVKQGLITIPCKSFKYGGSANHPLHKNVPIAQEELHKFATCQLSKIHFHDVLKCIQITESYSFHDDAHKSLKEQVLSVDLKFDLVDLEKYYEYPVDKFKSMLLIFKKALCHRLRALLKSKTTKASGNYSTKNRGEHLQLLKNEQQGLQERQQGGNHGDDDDDDDDENKSGELMNEREQGGFVDDQSDKKKERVSYDDDEEDQEDDDDDDEKKKKTRVPTDEFDDADVEMNNGQEQQSKASETTASDEQSIQQQLAEPESLGGASLEDFDFDKKTGALTFKILLSVRKRRLFLSEAIERTAKDLAIRYIVGVEKAYVLKNKANQLELTVEGSSVDNLLNLQRCHELLDLTQLRSNDPGEVARIFGIEAARQFVVNEIQQVFDSYGIPVDERHIGLIADYLTFQGYKTTCNRIGLQFLPGTLHKATFETATDFVKKATVYNEGDVVDDPSSQLLFGNLIKSGTGMFDVLQPVQE</sequence>
<evidence type="ECO:0000256" key="13">
    <source>
        <dbReference type="SAM" id="MobiDB-lite"/>
    </source>
</evidence>
<dbReference type="GO" id="GO:0005736">
    <property type="term" value="C:RNA polymerase I complex"/>
    <property type="evidence" value="ECO:0007669"/>
    <property type="project" value="TreeGrafter"/>
</dbReference>
<proteinExistence type="inferred from homology"/>
<feature type="domain" description="RNA polymerase N-terminal" evidence="14">
    <location>
        <begin position="374"/>
        <end position="690"/>
    </location>
</feature>
<organism evidence="15 16">
    <name type="scientific">Acrasis kona</name>
    <dbReference type="NCBI Taxonomy" id="1008807"/>
    <lineage>
        <taxon>Eukaryota</taxon>
        <taxon>Discoba</taxon>
        <taxon>Heterolobosea</taxon>
        <taxon>Tetramitia</taxon>
        <taxon>Eutetramitia</taxon>
        <taxon>Acrasidae</taxon>
        <taxon>Acrasis</taxon>
    </lineage>
</organism>
<dbReference type="InterPro" id="IPR007066">
    <property type="entry name" value="RNA_pol_Rpb1_3"/>
</dbReference>
<keyword evidence="4 12" id="KW-0808">Transferase</keyword>
<evidence type="ECO:0000313" key="16">
    <source>
        <dbReference type="Proteomes" id="UP001431209"/>
    </source>
</evidence>
<evidence type="ECO:0000256" key="5">
    <source>
        <dbReference type="ARBA" id="ARBA00022695"/>
    </source>
</evidence>
<keyword evidence="6" id="KW-0479">Metal-binding</keyword>
<dbReference type="InterPro" id="IPR000722">
    <property type="entry name" value="RNA_pol_asu"/>
</dbReference>
<dbReference type="EC" id="2.7.7.6" evidence="12"/>
<dbReference type="InterPro" id="IPR006592">
    <property type="entry name" value="RNA_pol_N"/>
</dbReference>
<keyword evidence="9 12" id="KW-0804">Transcription</keyword>
<dbReference type="InterPro" id="IPR045867">
    <property type="entry name" value="DNA-dir_RpoC_beta_prime"/>
</dbReference>
<dbReference type="EMBL" id="JAOPGA020001434">
    <property type="protein sequence ID" value="KAL0488349.1"/>
    <property type="molecule type" value="Genomic_DNA"/>
</dbReference>
<dbReference type="PANTHER" id="PTHR19376">
    <property type="entry name" value="DNA-DIRECTED RNA POLYMERASE"/>
    <property type="match status" value="1"/>
</dbReference>
<dbReference type="Pfam" id="PF05000">
    <property type="entry name" value="RNA_pol_Rpb1_4"/>
    <property type="match status" value="1"/>
</dbReference>
<evidence type="ECO:0000256" key="12">
    <source>
        <dbReference type="RuleBase" id="RU004279"/>
    </source>
</evidence>
<keyword evidence="5 12" id="KW-0548">Nucleotidyltransferase</keyword>
<keyword evidence="8" id="KW-0460">Magnesium</keyword>
<dbReference type="Gene3D" id="3.30.70.2850">
    <property type="match status" value="1"/>
</dbReference>
<dbReference type="InterPro" id="IPR007081">
    <property type="entry name" value="RNA_pol_Rpb1_5"/>
</dbReference>
<comment type="similarity">
    <text evidence="2 12">Belongs to the RNA polymerase beta' chain family.</text>
</comment>
<dbReference type="InterPro" id="IPR042102">
    <property type="entry name" value="RNA_pol_Rpb1_3_sf"/>
</dbReference>
<feature type="compositionally biased region" description="Acidic residues" evidence="13">
    <location>
        <begin position="1401"/>
        <end position="1414"/>
    </location>
</feature>
<feature type="compositionally biased region" description="Basic and acidic residues" evidence="13">
    <location>
        <begin position="1390"/>
        <end position="1400"/>
    </location>
</feature>
<feature type="compositionally biased region" description="Basic and acidic residues" evidence="13">
    <location>
        <begin position="1372"/>
        <end position="1383"/>
    </location>
</feature>
<keyword evidence="16" id="KW-1185">Reference proteome</keyword>
<dbReference type="InterPro" id="IPR015699">
    <property type="entry name" value="DNA-dir_RNA_pol1_lsu_N"/>
</dbReference>
<dbReference type="InterPro" id="IPR007080">
    <property type="entry name" value="RNA_pol_Rpb1_1"/>
</dbReference>
<dbReference type="Pfam" id="PF04998">
    <property type="entry name" value="RNA_pol_Rpb1_5"/>
    <property type="match status" value="1"/>
</dbReference>
<dbReference type="Gene3D" id="1.10.132.30">
    <property type="match status" value="1"/>
</dbReference>
<feature type="region of interest" description="Disordered" evidence="13">
    <location>
        <begin position="1352"/>
        <end position="1465"/>
    </location>
</feature>
<dbReference type="PANTHER" id="PTHR19376:SF11">
    <property type="entry name" value="DNA-DIRECTED RNA POLYMERASE I SUBUNIT RPA1"/>
    <property type="match status" value="1"/>
</dbReference>
<comment type="subcellular location">
    <subcellularLocation>
        <location evidence="1">Nucleus</location>
    </subcellularLocation>
</comment>
<comment type="caution">
    <text evidence="15">The sequence shown here is derived from an EMBL/GenBank/DDBJ whole genome shotgun (WGS) entry which is preliminary data.</text>
</comment>
<comment type="catalytic activity">
    <reaction evidence="11 12">
        <text>RNA(n) + a ribonucleoside 5'-triphosphate = RNA(n+1) + diphosphate</text>
        <dbReference type="Rhea" id="RHEA:21248"/>
        <dbReference type="Rhea" id="RHEA-COMP:14527"/>
        <dbReference type="Rhea" id="RHEA-COMP:17342"/>
        <dbReference type="ChEBI" id="CHEBI:33019"/>
        <dbReference type="ChEBI" id="CHEBI:61557"/>
        <dbReference type="ChEBI" id="CHEBI:140395"/>
        <dbReference type="EC" id="2.7.7.6"/>
    </reaction>
</comment>
<evidence type="ECO:0000256" key="7">
    <source>
        <dbReference type="ARBA" id="ARBA00022833"/>
    </source>
</evidence>
<feature type="region of interest" description="Disordered" evidence="13">
    <location>
        <begin position="269"/>
        <end position="308"/>
    </location>
</feature>
<dbReference type="SMART" id="SM00663">
    <property type="entry name" value="RPOLA_N"/>
    <property type="match status" value="1"/>
</dbReference>
<evidence type="ECO:0000256" key="11">
    <source>
        <dbReference type="ARBA" id="ARBA00048552"/>
    </source>
</evidence>
<dbReference type="Gene3D" id="4.10.860.120">
    <property type="entry name" value="RNA polymerase II, clamp domain"/>
    <property type="match status" value="1"/>
</dbReference>
<dbReference type="Proteomes" id="UP001431209">
    <property type="component" value="Unassembled WGS sequence"/>
</dbReference>
<accession>A0AAW2ZG59</accession>
<dbReference type="Gene3D" id="6.10.250.2940">
    <property type="match status" value="1"/>
</dbReference>
<evidence type="ECO:0000256" key="3">
    <source>
        <dbReference type="ARBA" id="ARBA00022478"/>
    </source>
</evidence>
<feature type="compositionally biased region" description="Basic and acidic residues" evidence="13">
    <location>
        <begin position="276"/>
        <end position="287"/>
    </location>
</feature>
<keyword evidence="10" id="KW-0539">Nucleus</keyword>
<dbReference type="FunFam" id="2.40.40.20:FF:000019">
    <property type="entry name" value="DNA-directed RNA polymerase II subunit RPB1"/>
    <property type="match status" value="1"/>
</dbReference>
<dbReference type="InterPro" id="IPR038120">
    <property type="entry name" value="Rpb1_funnel_sf"/>
</dbReference>
<comment type="function">
    <text evidence="12">DNA-dependent RNA polymerase catalyzes the transcription of DNA into RNA using the four ribonucleoside triphosphates as substrates.</text>
</comment>
<gene>
    <name evidence="15" type="ORF">AKO1_008778</name>
</gene>
<keyword evidence="7" id="KW-0862">Zinc</keyword>
<dbReference type="GO" id="GO:0003677">
    <property type="term" value="F:DNA binding"/>
    <property type="evidence" value="ECO:0007669"/>
    <property type="project" value="InterPro"/>
</dbReference>
<feature type="compositionally biased region" description="Polar residues" evidence="13">
    <location>
        <begin position="1435"/>
        <end position="1459"/>
    </location>
</feature>
<dbReference type="CDD" id="cd01435">
    <property type="entry name" value="RNAP_I_RPA1_N"/>
    <property type="match status" value="1"/>
</dbReference>
<evidence type="ECO:0000256" key="6">
    <source>
        <dbReference type="ARBA" id="ARBA00022723"/>
    </source>
</evidence>
<evidence type="ECO:0000313" key="15">
    <source>
        <dbReference type="EMBL" id="KAL0488349.1"/>
    </source>
</evidence>
<protein>
    <recommendedName>
        <fullName evidence="12">DNA-directed RNA polymerase subunit</fullName>
        <ecNumber evidence="12">2.7.7.6</ecNumber>
    </recommendedName>
</protein>
<dbReference type="Pfam" id="PF04997">
    <property type="entry name" value="RNA_pol_Rpb1_1"/>
    <property type="match status" value="1"/>
</dbReference>
<evidence type="ECO:0000256" key="1">
    <source>
        <dbReference type="ARBA" id="ARBA00004123"/>
    </source>
</evidence>
<dbReference type="Gene3D" id="1.10.274.100">
    <property type="entry name" value="RNA polymerase Rpb1, domain 3"/>
    <property type="match status" value="1"/>
</dbReference>
<evidence type="ECO:0000259" key="14">
    <source>
        <dbReference type="SMART" id="SM00663"/>
    </source>
</evidence>
<reference evidence="15 16" key="1">
    <citation type="submission" date="2024-03" db="EMBL/GenBank/DDBJ databases">
        <title>The Acrasis kona genome and developmental transcriptomes reveal deep origins of eukaryotic multicellular pathways.</title>
        <authorList>
            <person name="Sheikh S."/>
            <person name="Fu C.-J."/>
            <person name="Brown M.W."/>
            <person name="Baldauf S.L."/>
        </authorList>
    </citation>
    <scope>NUCLEOTIDE SEQUENCE [LARGE SCALE GENOMIC DNA]</scope>
    <source>
        <strain evidence="15 16">ATCC MYA-3509</strain>
    </source>
</reference>
<name>A0AAW2ZG59_9EUKA</name>